<organism evidence="1 2">
    <name type="scientific">Rhynocoris fuscipes</name>
    <dbReference type="NCBI Taxonomy" id="488301"/>
    <lineage>
        <taxon>Eukaryota</taxon>
        <taxon>Metazoa</taxon>
        <taxon>Ecdysozoa</taxon>
        <taxon>Arthropoda</taxon>
        <taxon>Hexapoda</taxon>
        <taxon>Insecta</taxon>
        <taxon>Pterygota</taxon>
        <taxon>Neoptera</taxon>
        <taxon>Paraneoptera</taxon>
        <taxon>Hemiptera</taxon>
        <taxon>Heteroptera</taxon>
        <taxon>Panheteroptera</taxon>
        <taxon>Cimicomorpha</taxon>
        <taxon>Reduviidae</taxon>
        <taxon>Harpactorinae</taxon>
        <taxon>Harpactorini</taxon>
        <taxon>Rhynocoris</taxon>
    </lineage>
</organism>
<dbReference type="Gene3D" id="2.60.40.10">
    <property type="entry name" value="Immunoglobulins"/>
    <property type="match status" value="1"/>
</dbReference>
<dbReference type="InterPro" id="IPR013783">
    <property type="entry name" value="Ig-like_fold"/>
</dbReference>
<accession>A0AAW1DKR2</accession>
<dbReference type="AlphaFoldDB" id="A0AAW1DKR2"/>
<dbReference type="EMBL" id="JAPXFL010000002">
    <property type="protein sequence ID" value="KAK9510650.1"/>
    <property type="molecule type" value="Genomic_DNA"/>
</dbReference>
<gene>
    <name evidence="1" type="ORF">O3M35_005387</name>
</gene>
<evidence type="ECO:0000313" key="2">
    <source>
        <dbReference type="Proteomes" id="UP001461498"/>
    </source>
</evidence>
<sequence>MVTRDSRFRLVDGFNLEISDVMPQDAGDYVCQIGDGENRDQIHTVEILGK</sequence>
<dbReference type="SUPFAM" id="SSF48726">
    <property type="entry name" value="Immunoglobulin"/>
    <property type="match status" value="1"/>
</dbReference>
<reference evidence="1 2" key="1">
    <citation type="submission" date="2022-12" db="EMBL/GenBank/DDBJ databases">
        <title>Chromosome-level genome assembly of true bugs.</title>
        <authorList>
            <person name="Ma L."/>
            <person name="Li H."/>
        </authorList>
    </citation>
    <scope>NUCLEOTIDE SEQUENCE [LARGE SCALE GENOMIC DNA]</scope>
    <source>
        <strain evidence="1">Lab_2022b</strain>
    </source>
</reference>
<dbReference type="InterPro" id="IPR036179">
    <property type="entry name" value="Ig-like_dom_sf"/>
</dbReference>
<proteinExistence type="predicted"/>
<keyword evidence="2" id="KW-1185">Reference proteome</keyword>
<dbReference type="CDD" id="cd00096">
    <property type="entry name" value="Ig"/>
    <property type="match status" value="1"/>
</dbReference>
<evidence type="ECO:0000313" key="1">
    <source>
        <dbReference type="EMBL" id="KAK9510650.1"/>
    </source>
</evidence>
<evidence type="ECO:0008006" key="3">
    <source>
        <dbReference type="Google" id="ProtNLM"/>
    </source>
</evidence>
<comment type="caution">
    <text evidence="1">The sequence shown here is derived from an EMBL/GenBank/DDBJ whole genome shotgun (WGS) entry which is preliminary data.</text>
</comment>
<name>A0AAW1DKR2_9HEMI</name>
<protein>
    <recommendedName>
        <fullName evidence="3">Immunoglobulin I-set domain-containing protein</fullName>
    </recommendedName>
</protein>
<dbReference type="Proteomes" id="UP001461498">
    <property type="component" value="Unassembled WGS sequence"/>
</dbReference>